<proteinExistence type="predicted"/>
<gene>
    <name evidence="4" type="ORF">PCANC_00668</name>
    <name evidence="3" type="ORF">PCASD_00436</name>
    <name evidence="2" type="ORF">PCASD_21954</name>
</gene>
<evidence type="ECO:0000313" key="3">
    <source>
        <dbReference type="EMBL" id="PLW51449.1"/>
    </source>
</evidence>
<evidence type="ECO:0000313" key="6">
    <source>
        <dbReference type="Proteomes" id="UP000235392"/>
    </source>
</evidence>
<dbReference type="Proteomes" id="UP000235388">
    <property type="component" value="Unassembled WGS sequence"/>
</dbReference>
<feature type="compositionally biased region" description="Basic and acidic residues" evidence="1">
    <location>
        <begin position="1"/>
        <end position="11"/>
    </location>
</feature>
<dbReference type="EMBL" id="PGCJ01000006">
    <property type="protein sequence ID" value="PLW58048.1"/>
    <property type="molecule type" value="Genomic_DNA"/>
</dbReference>
<sequence length="124" mass="13974">MQEKNHLDDQHGQVLSTSSRLQISSTANNKQSDRTLGGIIKCGGDLLRVHKSKQFTPRVSQIISNNKQSGRKRCGTVKRRDSLPHSSKQFTSIFQISIANKSSRRKLSGTIERGDLLQQQSKQW</sequence>
<protein>
    <submittedName>
        <fullName evidence="4">Uncharacterized protein</fullName>
    </submittedName>
</protein>
<dbReference type="EMBL" id="PGCI01000841">
    <property type="protein sequence ID" value="PLW13767.1"/>
    <property type="molecule type" value="Genomic_DNA"/>
</dbReference>
<keyword evidence="5" id="KW-1185">Reference proteome</keyword>
<evidence type="ECO:0000256" key="1">
    <source>
        <dbReference type="SAM" id="MobiDB-lite"/>
    </source>
</evidence>
<dbReference type="Proteomes" id="UP000235392">
    <property type="component" value="Unassembled WGS sequence"/>
</dbReference>
<comment type="caution">
    <text evidence="4">The sequence shown here is derived from an EMBL/GenBank/DDBJ whole genome shotgun (WGS) entry which is preliminary data.</text>
</comment>
<evidence type="ECO:0000313" key="2">
    <source>
        <dbReference type="EMBL" id="PLW13767.1"/>
    </source>
</evidence>
<evidence type="ECO:0000313" key="4">
    <source>
        <dbReference type="EMBL" id="PLW58048.1"/>
    </source>
</evidence>
<accession>A0A2N5W779</accession>
<feature type="region of interest" description="Disordered" evidence="1">
    <location>
        <begin position="1"/>
        <end position="35"/>
    </location>
</feature>
<feature type="compositionally biased region" description="Polar residues" evidence="1">
    <location>
        <begin position="13"/>
        <end position="30"/>
    </location>
</feature>
<dbReference type="AlphaFoldDB" id="A0A2N5W779"/>
<reference evidence="5 6" key="1">
    <citation type="submission" date="2017-11" db="EMBL/GenBank/DDBJ databases">
        <title>De novo assembly and phasing of dikaryotic genomes from two isolates of Puccinia coronata f. sp. avenae, the causal agent of oat crown rust.</title>
        <authorList>
            <person name="Miller M.E."/>
            <person name="Zhang Y."/>
            <person name="Omidvar V."/>
            <person name="Sperschneider J."/>
            <person name="Schwessinger B."/>
            <person name="Raley C."/>
            <person name="Palmer J.M."/>
            <person name="Garnica D."/>
            <person name="Upadhyaya N."/>
            <person name="Rathjen J."/>
            <person name="Taylor J.M."/>
            <person name="Park R.F."/>
            <person name="Dodds P.N."/>
            <person name="Hirsch C.D."/>
            <person name="Kianian S.F."/>
            <person name="Figueroa M."/>
        </authorList>
    </citation>
    <scope>NUCLEOTIDE SEQUENCE [LARGE SCALE GENOMIC DNA]</scope>
    <source>
        <strain evidence="4">12NC29</strain>
        <strain evidence="2">12SD80</strain>
    </source>
</reference>
<organism evidence="4 5">
    <name type="scientific">Puccinia coronata f. sp. avenae</name>
    <dbReference type="NCBI Taxonomy" id="200324"/>
    <lineage>
        <taxon>Eukaryota</taxon>
        <taxon>Fungi</taxon>
        <taxon>Dikarya</taxon>
        <taxon>Basidiomycota</taxon>
        <taxon>Pucciniomycotina</taxon>
        <taxon>Pucciniomycetes</taxon>
        <taxon>Pucciniales</taxon>
        <taxon>Pucciniaceae</taxon>
        <taxon>Puccinia</taxon>
    </lineage>
</organism>
<name>A0A2N5W779_9BASI</name>
<evidence type="ECO:0000313" key="5">
    <source>
        <dbReference type="Proteomes" id="UP000235388"/>
    </source>
</evidence>
<dbReference type="EMBL" id="PGCI01000005">
    <property type="protein sequence ID" value="PLW51449.1"/>
    <property type="molecule type" value="Genomic_DNA"/>
</dbReference>